<dbReference type="EMBL" id="JALAWA010000002">
    <property type="protein sequence ID" value="MCY9183829.1"/>
    <property type="molecule type" value="Genomic_DNA"/>
</dbReference>
<gene>
    <name evidence="1" type="ORF">MOF03_04020</name>
</gene>
<dbReference type="AlphaFoldDB" id="A0A9Q4ELQ4"/>
<organism evidence="1 2">
    <name type="scientific">Bacillus halotolerans</name>
    <dbReference type="NCBI Taxonomy" id="260554"/>
    <lineage>
        <taxon>Bacteria</taxon>
        <taxon>Bacillati</taxon>
        <taxon>Bacillota</taxon>
        <taxon>Bacilli</taxon>
        <taxon>Bacillales</taxon>
        <taxon>Bacillaceae</taxon>
        <taxon>Bacillus</taxon>
    </lineage>
</organism>
<dbReference type="Pfam" id="PF04883">
    <property type="entry name" value="HK97-gp10_like"/>
    <property type="match status" value="1"/>
</dbReference>
<reference evidence="1" key="1">
    <citation type="submission" date="2022-02" db="EMBL/GenBank/DDBJ databases">
        <title>Crop Bioprotection Bacillus Genome Sequencing.</title>
        <authorList>
            <person name="Dunlap C."/>
        </authorList>
    </citation>
    <scope>NUCLEOTIDE SEQUENCE</scope>
    <source>
        <strain evidence="1">EC49O2N-C10</strain>
    </source>
</reference>
<dbReference type="InterPro" id="IPR010064">
    <property type="entry name" value="HK97-gp10_tail"/>
</dbReference>
<dbReference type="Proteomes" id="UP001073053">
    <property type="component" value="Unassembled WGS sequence"/>
</dbReference>
<sequence length="162" mass="18392">MKIAGLKQLNASLKEAASGGFSREASRWLEECGQDFLEIVQSELISTQTIDTEKLLSSFQKGSEDNLWKVQSGGLSLEVGTQLEYASFLNDGHWTSKADDVRWVPGHFQGSRFIYDPASSTGMALKKKWIPGTSYWEHALLLYEQLFAKSMEHKLRQWLKKM</sequence>
<comment type="caution">
    <text evidence="1">The sequence shown here is derived from an EMBL/GenBank/DDBJ whole genome shotgun (WGS) entry which is preliminary data.</text>
</comment>
<dbReference type="RefSeq" id="WP_103671557.1">
    <property type="nucleotide sequence ID" value="NZ_CP070976.1"/>
</dbReference>
<name>A0A9Q4ELQ4_9BACI</name>
<accession>A0A9Q4ELQ4</accession>
<proteinExistence type="predicted"/>
<evidence type="ECO:0000313" key="2">
    <source>
        <dbReference type="Proteomes" id="UP001073053"/>
    </source>
</evidence>
<protein>
    <submittedName>
        <fullName evidence="1">HK97 gp10 family phage protein</fullName>
    </submittedName>
</protein>
<evidence type="ECO:0000313" key="1">
    <source>
        <dbReference type="EMBL" id="MCY9183829.1"/>
    </source>
</evidence>